<comment type="similarity">
    <text evidence="1">Belongs to the enoyl-CoA hydratase/isomerase family.</text>
</comment>
<feature type="domain" description="MaoC-like" evidence="2">
    <location>
        <begin position="24"/>
        <end position="132"/>
    </location>
</feature>
<sequence length="156" mass="16314">MTATSTIRIASPAALADAVGQRATGAWFTVGQERIDAFADATEDHQWIHVDPQRAASGPFGTTIAHGFLTLSLLPRLASALVEVGDVAMAMNYGLDRVRFLTPVPAGSRVRATTELTGAQTVAQGVRLSSTVTVEIDGVDKPALVAQTLALYVPAV</sequence>
<evidence type="ECO:0000313" key="3">
    <source>
        <dbReference type="EMBL" id="SKC82694.1"/>
    </source>
</evidence>
<dbReference type="InterPro" id="IPR002539">
    <property type="entry name" value="MaoC-like_dom"/>
</dbReference>
<dbReference type="PANTHER" id="PTHR42993:SF1">
    <property type="entry name" value="MAOC-LIKE DEHYDRATASE DOMAIN-CONTAINING PROTEIN"/>
    <property type="match status" value="1"/>
</dbReference>
<dbReference type="SUPFAM" id="SSF54637">
    <property type="entry name" value="Thioesterase/thiol ester dehydrase-isomerase"/>
    <property type="match status" value="1"/>
</dbReference>
<dbReference type="CDD" id="cd03450">
    <property type="entry name" value="NodN"/>
    <property type="match status" value="1"/>
</dbReference>
<protein>
    <submittedName>
        <fullName evidence="3">Acyl dehydratase</fullName>
    </submittedName>
</protein>
<name>A0A1T5M3U0_9MICO</name>
<gene>
    <name evidence="3" type="ORF">SAMN04324258_4437</name>
</gene>
<evidence type="ECO:0000259" key="2">
    <source>
        <dbReference type="Pfam" id="PF01575"/>
    </source>
</evidence>
<evidence type="ECO:0000313" key="4">
    <source>
        <dbReference type="Proteomes" id="UP000189777"/>
    </source>
</evidence>
<dbReference type="Pfam" id="PF01575">
    <property type="entry name" value="MaoC_dehydratas"/>
    <property type="match status" value="1"/>
</dbReference>
<proteinExistence type="inferred from homology"/>
<evidence type="ECO:0000256" key="1">
    <source>
        <dbReference type="ARBA" id="ARBA00005254"/>
    </source>
</evidence>
<dbReference type="InterPro" id="IPR039375">
    <property type="entry name" value="NodN-like"/>
</dbReference>
<reference evidence="3 4" key="1">
    <citation type="submission" date="2017-02" db="EMBL/GenBank/DDBJ databases">
        <authorList>
            <person name="Peterson S.W."/>
        </authorList>
    </citation>
    <scope>NUCLEOTIDE SEQUENCE [LARGE SCALE GENOMIC DNA]</scope>
    <source>
        <strain evidence="3 4">DSM 21481</strain>
    </source>
</reference>
<dbReference type="STRING" id="526729.SAMN04324258_4437"/>
<organism evidence="3 4">
    <name type="scientific">Krasilnikoviella flava</name>
    <dbReference type="NCBI Taxonomy" id="526729"/>
    <lineage>
        <taxon>Bacteria</taxon>
        <taxon>Bacillati</taxon>
        <taxon>Actinomycetota</taxon>
        <taxon>Actinomycetes</taxon>
        <taxon>Micrococcales</taxon>
        <taxon>Promicromonosporaceae</taxon>
        <taxon>Krasilnikoviella</taxon>
    </lineage>
</organism>
<dbReference type="AlphaFoldDB" id="A0A1T5M3U0"/>
<keyword evidence="4" id="KW-1185">Reference proteome</keyword>
<accession>A0A1T5M3U0</accession>
<dbReference type="RefSeq" id="WP_217700873.1">
    <property type="nucleotide sequence ID" value="NZ_FUZQ01000009.1"/>
</dbReference>
<dbReference type="Proteomes" id="UP000189777">
    <property type="component" value="Unassembled WGS sequence"/>
</dbReference>
<dbReference type="InterPro" id="IPR029069">
    <property type="entry name" value="HotDog_dom_sf"/>
</dbReference>
<dbReference type="EMBL" id="FUZQ01000009">
    <property type="protein sequence ID" value="SKC82694.1"/>
    <property type="molecule type" value="Genomic_DNA"/>
</dbReference>
<dbReference type="PANTHER" id="PTHR42993">
    <property type="entry name" value="MAOC-LIKE DEHYDRATASE DOMAIN-CONTAINING PROTEIN"/>
    <property type="match status" value="1"/>
</dbReference>
<dbReference type="Gene3D" id="3.10.129.10">
    <property type="entry name" value="Hotdog Thioesterase"/>
    <property type="match status" value="1"/>
</dbReference>